<gene>
    <name evidence="2" type="ORF">QWZ14_13380</name>
</gene>
<proteinExistence type="predicted"/>
<dbReference type="InterPro" id="IPR002645">
    <property type="entry name" value="STAS_dom"/>
</dbReference>
<accession>A0ABT8A6E5</accession>
<dbReference type="Gene3D" id="3.30.750.24">
    <property type="entry name" value="STAS domain"/>
    <property type="match status" value="1"/>
</dbReference>
<evidence type="ECO:0000313" key="2">
    <source>
        <dbReference type="EMBL" id="MDN3565358.1"/>
    </source>
</evidence>
<dbReference type="InterPro" id="IPR058548">
    <property type="entry name" value="MlaB-like_STAS"/>
</dbReference>
<comment type="caution">
    <text evidence="2">The sequence shown here is derived from an EMBL/GenBank/DDBJ whole genome shotgun (WGS) entry which is preliminary data.</text>
</comment>
<dbReference type="SUPFAM" id="SSF52091">
    <property type="entry name" value="SpoIIaa-like"/>
    <property type="match status" value="1"/>
</dbReference>
<dbReference type="Proteomes" id="UP001529369">
    <property type="component" value="Unassembled WGS sequence"/>
</dbReference>
<dbReference type="PROSITE" id="PS50801">
    <property type="entry name" value="STAS"/>
    <property type="match status" value="1"/>
</dbReference>
<dbReference type="EMBL" id="JAUFPN010000145">
    <property type="protein sequence ID" value="MDN3565358.1"/>
    <property type="molecule type" value="Genomic_DNA"/>
</dbReference>
<organism evidence="2 3">
    <name type="scientific">Paeniroseomonas aquatica</name>
    <dbReference type="NCBI Taxonomy" id="373043"/>
    <lineage>
        <taxon>Bacteria</taxon>
        <taxon>Pseudomonadati</taxon>
        <taxon>Pseudomonadota</taxon>
        <taxon>Alphaproteobacteria</taxon>
        <taxon>Acetobacterales</taxon>
        <taxon>Acetobacteraceae</taxon>
        <taxon>Paeniroseomonas</taxon>
    </lineage>
</organism>
<evidence type="ECO:0000259" key="1">
    <source>
        <dbReference type="PROSITE" id="PS50801"/>
    </source>
</evidence>
<sequence length="100" mass="10534">MTASEAAAQDRIAYLILPPSLDLTEAEGLCQALRDRLHEGALLLDASMVERISTPCLQVLAAAAASAMRRGAEFHLRHASTAFSAAIADLGLTAAIPFED</sequence>
<reference evidence="3" key="1">
    <citation type="journal article" date="2019" name="Int. J. Syst. Evol. Microbiol.">
        <title>The Global Catalogue of Microorganisms (GCM) 10K type strain sequencing project: providing services to taxonomists for standard genome sequencing and annotation.</title>
        <authorList>
            <consortium name="The Broad Institute Genomics Platform"/>
            <consortium name="The Broad Institute Genome Sequencing Center for Infectious Disease"/>
            <person name="Wu L."/>
            <person name="Ma J."/>
        </authorList>
    </citation>
    <scope>NUCLEOTIDE SEQUENCE [LARGE SCALE GENOMIC DNA]</scope>
    <source>
        <strain evidence="3">CECT 7131</strain>
    </source>
</reference>
<feature type="domain" description="STAS" evidence="1">
    <location>
        <begin position="2"/>
        <end position="100"/>
    </location>
</feature>
<dbReference type="RefSeq" id="WP_290317186.1">
    <property type="nucleotide sequence ID" value="NZ_JAUFPN010000145.1"/>
</dbReference>
<keyword evidence="3" id="KW-1185">Reference proteome</keyword>
<protein>
    <submittedName>
        <fullName evidence="2">STAS domain-containing protein</fullName>
    </submittedName>
</protein>
<name>A0ABT8A6E5_9PROT</name>
<dbReference type="Pfam" id="PF13466">
    <property type="entry name" value="STAS_2"/>
    <property type="match status" value="1"/>
</dbReference>
<evidence type="ECO:0000313" key="3">
    <source>
        <dbReference type="Proteomes" id="UP001529369"/>
    </source>
</evidence>
<dbReference type="InterPro" id="IPR036513">
    <property type="entry name" value="STAS_dom_sf"/>
</dbReference>